<feature type="signal peptide" evidence="1">
    <location>
        <begin position="1"/>
        <end position="18"/>
    </location>
</feature>
<accession>A0A6L3V4Z0</accession>
<proteinExistence type="predicted"/>
<keyword evidence="1" id="KW-0732">Signal</keyword>
<dbReference type="AlphaFoldDB" id="A0A6L3V4Z0"/>
<evidence type="ECO:0008006" key="4">
    <source>
        <dbReference type="Google" id="ProtNLM"/>
    </source>
</evidence>
<feature type="chain" id="PRO_5039202403" description="Sporulation protein" evidence="1">
    <location>
        <begin position="19"/>
        <end position="145"/>
    </location>
</feature>
<evidence type="ECO:0000313" key="2">
    <source>
        <dbReference type="EMBL" id="KAB2333176.1"/>
    </source>
</evidence>
<dbReference type="PROSITE" id="PS51257">
    <property type="entry name" value="PROKAR_LIPOPROTEIN"/>
    <property type="match status" value="1"/>
</dbReference>
<gene>
    <name evidence="2" type="ORF">F7731_16745</name>
</gene>
<reference evidence="2 3" key="1">
    <citation type="journal article" date="2016" name="Antonie Van Leeuwenhoek">
        <title>Bacillus depressus sp. nov., isolated from soil of a sunflower field.</title>
        <authorList>
            <person name="Wei X."/>
            <person name="Xin D."/>
            <person name="Xin Y."/>
            <person name="Zhang H."/>
            <person name="Wang T."/>
            <person name="Zhang J."/>
        </authorList>
    </citation>
    <scope>NUCLEOTIDE SEQUENCE [LARGE SCALE GENOMIC DNA]</scope>
    <source>
        <strain evidence="2 3">BZ1</strain>
    </source>
</reference>
<protein>
    <recommendedName>
        <fullName evidence="4">Sporulation protein</fullName>
    </recommendedName>
</protein>
<evidence type="ECO:0000256" key="1">
    <source>
        <dbReference type="SAM" id="SignalP"/>
    </source>
</evidence>
<organism evidence="2 3">
    <name type="scientific">Cytobacillus depressus</name>
    <dbReference type="NCBI Taxonomy" id="1602942"/>
    <lineage>
        <taxon>Bacteria</taxon>
        <taxon>Bacillati</taxon>
        <taxon>Bacillota</taxon>
        <taxon>Bacilli</taxon>
        <taxon>Bacillales</taxon>
        <taxon>Bacillaceae</taxon>
        <taxon>Cytobacillus</taxon>
    </lineage>
</organism>
<evidence type="ECO:0000313" key="3">
    <source>
        <dbReference type="Proteomes" id="UP000481030"/>
    </source>
</evidence>
<dbReference type="EMBL" id="WBOS01000008">
    <property type="protein sequence ID" value="KAB2333176.1"/>
    <property type="molecule type" value="Genomic_DNA"/>
</dbReference>
<dbReference type="OrthoDB" id="2860517at2"/>
<dbReference type="Proteomes" id="UP000481030">
    <property type="component" value="Unassembled WGS sequence"/>
</dbReference>
<sequence length="145" mass="16659">MKKLFVFILILGLTAGCANFNRGVENFTGTNGNDTGLRNISTDERDYNTRDWTMDSQNPNFLNLDGRNKVNNQADIDHARQVIDATGEYRSGPVWINGDDMWVTAYKKEMMTDRQRATASSKLRKKLIEALPRYHIEVKIQEDRT</sequence>
<comment type="caution">
    <text evidence="2">The sequence shown here is derived from an EMBL/GenBank/DDBJ whole genome shotgun (WGS) entry which is preliminary data.</text>
</comment>
<keyword evidence="3" id="KW-1185">Reference proteome</keyword>
<name>A0A6L3V4Z0_9BACI</name>